<keyword evidence="4" id="KW-1185">Reference proteome</keyword>
<dbReference type="SUPFAM" id="SSF50978">
    <property type="entry name" value="WD40 repeat-like"/>
    <property type="match status" value="1"/>
</dbReference>
<dbReference type="Proteomes" id="UP001165060">
    <property type="component" value="Unassembled WGS sequence"/>
</dbReference>
<gene>
    <name evidence="3" type="ORF">TeGR_g15200</name>
</gene>
<protein>
    <recommendedName>
        <fullName evidence="2">WD repeat-containing protein 54 beta-propeller domain-containing protein</fullName>
    </recommendedName>
</protein>
<evidence type="ECO:0000256" key="1">
    <source>
        <dbReference type="PROSITE-ProRule" id="PRU00221"/>
    </source>
</evidence>
<dbReference type="SMART" id="SM00320">
    <property type="entry name" value="WD40"/>
    <property type="match status" value="4"/>
</dbReference>
<reference evidence="3 4" key="1">
    <citation type="journal article" date="2023" name="Commun. Biol.">
        <title>Genome analysis of Parmales, the sister group of diatoms, reveals the evolutionary specialization of diatoms from phago-mixotrophs to photoautotrophs.</title>
        <authorList>
            <person name="Ban H."/>
            <person name="Sato S."/>
            <person name="Yoshikawa S."/>
            <person name="Yamada K."/>
            <person name="Nakamura Y."/>
            <person name="Ichinomiya M."/>
            <person name="Sato N."/>
            <person name="Blanc-Mathieu R."/>
            <person name="Endo H."/>
            <person name="Kuwata A."/>
            <person name="Ogata H."/>
        </authorList>
    </citation>
    <scope>NUCLEOTIDE SEQUENCE [LARGE SCALE GENOMIC DNA]</scope>
</reference>
<dbReference type="Gene3D" id="2.130.10.10">
    <property type="entry name" value="YVTN repeat-like/Quinoprotein amine dehydrogenase"/>
    <property type="match status" value="2"/>
</dbReference>
<dbReference type="EMBL" id="BRYB01001532">
    <property type="protein sequence ID" value="GMI27886.1"/>
    <property type="molecule type" value="Genomic_DNA"/>
</dbReference>
<dbReference type="InterPro" id="IPR015943">
    <property type="entry name" value="WD40/YVTN_repeat-like_dom_sf"/>
</dbReference>
<organism evidence="3 4">
    <name type="scientific">Tetraparma gracilis</name>
    <dbReference type="NCBI Taxonomy" id="2962635"/>
    <lineage>
        <taxon>Eukaryota</taxon>
        <taxon>Sar</taxon>
        <taxon>Stramenopiles</taxon>
        <taxon>Ochrophyta</taxon>
        <taxon>Bolidophyceae</taxon>
        <taxon>Parmales</taxon>
        <taxon>Triparmaceae</taxon>
        <taxon>Tetraparma</taxon>
    </lineage>
</organism>
<accession>A0ABQ6MJW9</accession>
<evidence type="ECO:0000313" key="3">
    <source>
        <dbReference type="EMBL" id="GMI27886.1"/>
    </source>
</evidence>
<feature type="domain" description="WD repeat-containing protein 54 beta-propeller" evidence="2">
    <location>
        <begin position="80"/>
        <end position="308"/>
    </location>
</feature>
<dbReference type="InterPro" id="IPR001680">
    <property type="entry name" value="WD40_rpt"/>
</dbReference>
<dbReference type="InterPro" id="IPR036322">
    <property type="entry name" value="WD40_repeat_dom_sf"/>
</dbReference>
<dbReference type="PROSITE" id="PS50294">
    <property type="entry name" value="WD_REPEATS_REGION"/>
    <property type="match status" value="1"/>
</dbReference>
<feature type="repeat" description="WD" evidence="1">
    <location>
        <begin position="246"/>
        <end position="287"/>
    </location>
</feature>
<dbReference type="PROSITE" id="PS50082">
    <property type="entry name" value="WD_REPEATS_2"/>
    <property type="match status" value="1"/>
</dbReference>
<name>A0ABQ6MJW9_9STRA</name>
<proteinExistence type="predicted"/>
<evidence type="ECO:0000259" key="2">
    <source>
        <dbReference type="Pfam" id="PF21031"/>
    </source>
</evidence>
<keyword evidence="1" id="KW-0853">WD repeat</keyword>
<dbReference type="Pfam" id="PF21031">
    <property type="entry name" value="WDR54"/>
    <property type="match status" value="1"/>
</dbReference>
<sequence>MPSPVSSHTYTRKNVVCHPLRQSPSLLHNNLSVHNNTMAYARDRDVYLTTFGSNRLTQLPFRDPVPIFSLEFLPLADGAVLCIGMQDGFQLWAADSFRMVYFHALHPSDTDVCYASSSHALSPTAFLVGDSTGAMHTFEGGGDRGGSSSYKNLTSVRNHQATITSISRGDKIVASGDSFGAVAVYDISPSLATEGLSTNTLTVRRLVNVAQSPVTRLLSSTAFLIAAFADGSVKVLNNELKMRVSINAHARAISSMDIDEMSGVFLTAGEDSTLCVWTVPTGEEGTVDLVMADSVPDRLVTGAKFLTDGYEEKKIVASCYDHDQVIVWNRKEND</sequence>
<comment type="caution">
    <text evidence="3">The sequence shown here is derived from an EMBL/GenBank/DDBJ whole genome shotgun (WGS) entry which is preliminary data.</text>
</comment>
<evidence type="ECO:0000313" key="4">
    <source>
        <dbReference type="Proteomes" id="UP001165060"/>
    </source>
</evidence>
<dbReference type="InterPro" id="IPR049546">
    <property type="entry name" value="WDR54_beta_prop"/>
</dbReference>